<sequence>MEKGILKKGSTATINGITLFNQHPIERKCSPGCGKMFKTTEGGPRICPECRKKLKKLKKLKTSSRRHRVRSSPNGRNGIGGI</sequence>
<dbReference type="AlphaFoldDB" id="A0A2M6NT56"/>
<protein>
    <submittedName>
        <fullName evidence="2">Uncharacterized protein</fullName>
    </submittedName>
</protein>
<evidence type="ECO:0000313" key="2">
    <source>
        <dbReference type="EMBL" id="PIR72510.1"/>
    </source>
</evidence>
<feature type="compositionally biased region" description="Basic residues" evidence="1">
    <location>
        <begin position="58"/>
        <end position="70"/>
    </location>
</feature>
<evidence type="ECO:0000313" key="3">
    <source>
        <dbReference type="Proteomes" id="UP000228756"/>
    </source>
</evidence>
<feature type="region of interest" description="Disordered" evidence="1">
    <location>
        <begin position="58"/>
        <end position="82"/>
    </location>
</feature>
<name>A0A2M6NT56_9BACT</name>
<gene>
    <name evidence="2" type="ORF">COU42_01050</name>
</gene>
<evidence type="ECO:0000256" key="1">
    <source>
        <dbReference type="SAM" id="MobiDB-lite"/>
    </source>
</evidence>
<accession>A0A2M6NT56</accession>
<dbReference type="Proteomes" id="UP000228756">
    <property type="component" value="Unassembled WGS sequence"/>
</dbReference>
<proteinExistence type="predicted"/>
<reference evidence="3" key="1">
    <citation type="submission" date="2017-09" db="EMBL/GenBank/DDBJ databases">
        <title>Depth-based differentiation of microbial function through sediment-hosted aquifers and enrichment of novel symbionts in the deep terrestrial subsurface.</title>
        <authorList>
            <person name="Probst A.J."/>
            <person name="Ladd B."/>
            <person name="Jarett J.K."/>
            <person name="Geller-Mcgrath D.E."/>
            <person name="Sieber C.M.K."/>
            <person name="Emerson J.B."/>
            <person name="Anantharaman K."/>
            <person name="Thomas B.C."/>
            <person name="Malmstrom R."/>
            <person name="Stieglmeier M."/>
            <person name="Klingl A."/>
            <person name="Woyke T."/>
            <person name="Ryan C.M."/>
            <person name="Banfield J.F."/>
        </authorList>
    </citation>
    <scope>NUCLEOTIDE SEQUENCE [LARGE SCALE GENOMIC DNA]</scope>
</reference>
<dbReference type="EMBL" id="PFCJ01000013">
    <property type="protein sequence ID" value="PIR72510.1"/>
    <property type="molecule type" value="Genomic_DNA"/>
</dbReference>
<comment type="caution">
    <text evidence="2">The sequence shown here is derived from an EMBL/GenBank/DDBJ whole genome shotgun (WGS) entry which is preliminary data.</text>
</comment>
<organism evidence="2 3">
    <name type="scientific">Candidatus Nealsonbacteria bacterium CG10_big_fil_rev_8_21_14_0_10_36_24</name>
    <dbReference type="NCBI Taxonomy" id="1974710"/>
    <lineage>
        <taxon>Bacteria</taxon>
        <taxon>Candidatus Nealsoniibacteriota</taxon>
    </lineage>
</organism>